<dbReference type="Proteomes" id="UP000031339">
    <property type="component" value="Unassembled WGS sequence"/>
</dbReference>
<proteinExistence type="predicted"/>
<sequence>MTWYLLTLIGLLIVTNGLFVYQLFKLVELDAAVRGMKHPKFWAFLTTGGQRGEGLILYLLKRNKAVFSMTEEETEELQTRKQRLIYLLVLMVILAIFLFASVLVRF</sequence>
<gene>
    <name evidence="1" type="ORF">RN79_05205</name>
</gene>
<evidence type="ECO:0000313" key="2">
    <source>
        <dbReference type="Proteomes" id="UP000031339"/>
    </source>
</evidence>
<evidence type="ECO:0000313" key="1">
    <source>
        <dbReference type="EMBL" id="KIC78959.1"/>
    </source>
</evidence>
<dbReference type="AlphaFoldDB" id="A0A0C1HNT1"/>
<organism evidence="1 2">
    <name type="scientific">Streptococcus constellatus</name>
    <dbReference type="NCBI Taxonomy" id="76860"/>
    <lineage>
        <taxon>Bacteria</taxon>
        <taxon>Bacillati</taxon>
        <taxon>Bacillota</taxon>
        <taxon>Bacilli</taxon>
        <taxon>Lactobacillales</taxon>
        <taxon>Streptococcaceae</taxon>
        <taxon>Streptococcus</taxon>
        <taxon>Streptococcus anginosus group</taxon>
    </lineage>
</organism>
<dbReference type="OrthoDB" id="2237189at2"/>
<protein>
    <submittedName>
        <fullName evidence="1">Uncharacterized protein</fullName>
    </submittedName>
</protein>
<comment type="caution">
    <text evidence="1">The sequence shown here is derived from an EMBL/GenBank/DDBJ whole genome shotgun (WGS) entry which is preliminary data.</text>
</comment>
<name>A0A0C1HNT1_STRCV</name>
<dbReference type="EMBL" id="JWIY01000001">
    <property type="protein sequence ID" value="KIC78959.1"/>
    <property type="molecule type" value="Genomic_DNA"/>
</dbReference>
<reference evidence="1 2" key="1">
    <citation type="submission" date="2014-12" db="EMBL/GenBank/DDBJ databases">
        <title>Partial genome sequence of Streptococcus constellatus KCOM 1650 (= ChDC B144).</title>
        <authorList>
            <person name="Kook J.-K."/>
            <person name="Park S.-N."/>
            <person name="Lim Y.K."/>
            <person name="Jo E."/>
        </authorList>
    </citation>
    <scope>NUCLEOTIDE SEQUENCE [LARGE SCALE GENOMIC DNA]</scope>
    <source>
        <strain evidence="1 2">KCOM 1650</strain>
    </source>
</reference>
<accession>A0A0C1HNT1</accession>
<dbReference type="RefSeq" id="WP_039677303.1">
    <property type="nucleotide sequence ID" value="NZ_CP185263.1"/>
</dbReference>